<gene>
    <name evidence="2" type="ORF">LCGC14_0791900</name>
</gene>
<feature type="transmembrane region" description="Helical" evidence="1">
    <location>
        <begin position="14"/>
        <end position="33"/>
    </location>
</feature>
<keyword evidence="1" id="KW-0472">Membrane</keyword>
<comment type="caution">
    <text evidence="2">The sequence shown here is derived from an EMBL/GenBank/DDBJ whole genome shotgun (WGS) entry which is preliminary data.</text>
</comment>
<feature type="transmembrane region" description="Helical" evidence="1">
    <location>
        <begin position="39"/>
        <end position="62"/>
    </location>
</feature>
<evidence type="ECO:0000313" key="2">
    <source>
        <dbReference type="EMBL" id="KKN34600.1"/>
    </source>
</evidence>
<organism evidence="2">
    <name type="scientific">marine sediment metagenome</name>
    <dbReference type="NCBI Taxonomy" id="412755"/>
    <lineage>
        <taxon>unclassified sequences</taxon>
        <taxon>metagenomes</taxon>
        <taxon>ecological metagenomes</taxon>
    </lineage>
</organism>
<accession>A0A0F9PSB5</accession>
<dbReference type="AlphaFoldDB" id="A0A0F9PSB5"/>
<protein>
    <submittedName>
        <fullName evidence="2">Uncharacterized protein</fullName>
    </submittedName>
</protein>
<name>A0A0F9PSB5_9ZZZZ</name>
<keyword evidence="1" id="KW-1133">Transmembrane helix</keyword>
<evidence type="ECO:0000256" key="1">
    <source>
        <dbReference type="SAM" id="Phobius"/>
    </source>
</evidence>
<reference evidence="2" key="1">
    <citation type="journal article" date="2015" name="Nature">
        <title>Complex archaea that bridge the gap between prokaryotes and eukaryotes.</title>
        <authorList>
            <person name="Spang A."/>
            <person name="Saw J.H."/>
            <person name="Jorgensen S.L."/>
            <person name="Zaremba-Niedzwiedzka K."/>
            <person name="Martijn J."/>
            <person name="Lind A.E."/>
            <person name="van Eijk R."/>
            <person name="Schleper C."/>
            <person name="Guy L."/>
            <person name="Ettema T.J."/>
        </authorList>
    </citation>
    <scope>NUCLEOTIDE SEQUENCE</scope>
</reference>
<proteinExistence type="predicted"/>
<keyword evidence="1" id="KW-0812">Transmembrane</keyword>
<dbReference type="EMBL" id="LAZR01002095">
    <property type="protein sequence ID" value="KKN34600.1"/>
    <property type="molecule type" value="Genomic_DNA"/>
</dbReference>
<sequence length="71" mass="8483">MEFDKEIEENSEEIALYLTLILFLWLFVFFKNIMGFSLIYGALLFSLAILTIVLLKILYFLYKLNRNNKHS</sequence>